<reference evidence="1 2" key="1">
    <citation type="journal article" date="2019" name="Commun. Biol.">
        <title>The bagworm genome reveals a unique fibroin gene that provides high tensile strength.</title>
        <authorList>
            <person name="Kono N."/>
            <person name="Nakamura H."/>
            <person name="Ohtoshi R."/>
            <person name="Tomita M."/>
            <person name="Numata K."/>
            <person name="Arakawa K."/>
        </authorList>
    </citation>
    <scope>NUCLEOTIDE SEQUENCE [LARGE SCALE GENOMIC DNA]</scope>
</reference>
<keyword evidence="2" id="KW-1185">Reference proteome</keyword>
<dbReference type="EMBL" id="BGZK01000625">
    <property type="protein sequence ID" value="GBP53447.1"/>
    <property type="molecule type" value="Genomic_DNA"/>
</dbReference>
<gene>
    <name evidence="1" type="ORF">EVAR_17522_1</name>
</gene>
<evidence type="ECO:0000313" key="2">
    <source>
        <dbReference type="Proteomes" id="UP000299102"/>
    </source>
</evidence>
<protein>
    <submittedName>
        <fullName evidence="1">Uncharacterized protein</fullName>
    </submittedName>
</protein>
<sequence>MFPNWEGKITTTENVLVLYGGKRPLPATAKEAQIAEDLKAKAKLILTIDASLYAYQTSNNNVHIRLENCESMTSYVSQIIETAHKLNGTGFEINDQWIGSLMLAGLPEKFSPMIMAIEHSGINISADAIKPNYWT</sequence>
<comment type="caution">
    <text evidence="1">The sequence shown here is derived from an EMBL/GenBank/DDBJ whole genome shotgun (WGS) entry which is preliminary data.</text>
</comment>
<evidence type="ECO:0000313" key="1">
    <source>
        <dbReference type="EMBL" id="GBP53447.1"/>
    </source>
</evidence>
<dbReference type="Pfam" id="PF14223">
    <property type="entry name" value="Retrotran_gag_2"/>
    <property type="match status" value="1"/>
</dbReference>
<accession>A0A4C1WTJ1</accession>
<dbReference type="AlphaFoldDB" id="A0A4C1WTJ1"/>
<organism evidence="1 2">
    <name type="scientific">Eumeta variegata</name>
    <name type="common">Bagworm moth</name>
    <name type="synonym">Eumeta japonica</name>
    <dbReference type="NCBI Taxonomy" id="151549"/>
    <lineage>
        <taxon>Eukaryota</taxon>
        <taxon>Metazoa</taxon>
        <taxon>Ecdysozoa</taxon>
        <taxon>Arthropoda</taxon>
        <taxon>Hexapoda</taxon>
        <taxon>Insecta</taxon>
        <taxon>Pterygota</taxon>
        <taxon>Neoptera</taxon>
        <taxon>Endopterygota</taxon>
        <taxon>Lepidoptera</taxon>
        <taxon>Glossata</taxon>
        <taxon>Ditrysia</taxon>
        <taxon>Tineoidea</taxon>
        <taxon>Psychidae</taxon>
        <taxon>Oiketicinae</taxon>
        <taxon>Eumeta</taxon>
    </lineage>
</organism>
<name>A0A4C1WTJ1_EUMVA</name>
<proteinExistence type="predicted"/>
<dbReference type="Proteomes" id="UP000299102">
    <property type="component" value="Unassembled WGS sequence"/>
</dbReference>
<dbReference type="OrthoDB" id="7920740at2759"/>